<comment type="caution">
    <text evidence="2">The sequence shown here is derived from an EMBL/GenBank/DDBJ whole genome shotgun (WGS) entry which is preliminary data.</text>
</comment>
<evidence type="ECO:0000259" key="1">
    <source>
        <dbReference type="Pfam" id="PF13115"/>
    </source>
</evidence>
<feature type="domain" description="YtkA-like" evidence="1">
    <location>
        <begin position="35"/>
        <end position="111"/>
    </location>
</feature>
<name>A0A264W644_9BACL</name>
<gene>
    <name evidence="2" type="ORF">CF394_01150</name>
</gene>
<evidence type="ECO:0000313" key="3">
    <source>
        <dbReference type="Proteomes" id="UP000217065"/>
    </source>
</evidence>
<keyword evidence="3" id="KW-1185">Reference proteome</keyword>
<accession>A0A264W644</accession>
<dbReference type="OrthoDB" id="2679563at2"/>
<dbReference type="AlphaFoldDB" id="A0A264W644"/>
<dbReference type="EMBL" id="NOKQ01000134">
    <property type="protein sequence ID" value="OZS79058.1"/>
    <property type="molecule type" value="Genomic_DNA"/>
</dbReference>
<proteinExistence type="predicted"/>
<sequence>MKKWLAALAVVTVLAGCTNEASSQHDMHQQDPSLEPVEVEVLTDESLQPGEEVELAARVTQEGEAVEDADEVKFEVWESGLREEGTMLEAELTEDGVYQAMHTFDKEGVYYMFAHTTARGMHVMPKVKFVVGDPNLSKVLEDDSSDSMDHGMDHK</sequence>
<organism evidence="2 3">
    <name type="scientific">Tetzosporium hominis</name>
    <dbReference type="NCBI Taxonomy" id="2020506"/>
    <lineage>
        <taxon>Bacteria</taxon>
        <taxon>Bacillati</taxon>
        <taxon>Bacillota</taxon>
        <taxon>Bacilli</taxon>
        <taxon>Bacillales</taxon>
        <taxon>Caryophanaceae</taxon>
        <taxon>Tetzosporium</taxon>
    </lineage>
</organism>
<protein>
    <recommendedName>
        <fullName evidence="1">YtkA-like domain-containing protein</fullName>
    </recommendedName>
</protein>
<dbReference type="Proteomes" id="UP000217065">
    <property type="component" value="Unassembled WGS sequence"/>
</dbReference>
<reference evidence="2 3" key="1">
    <citation type="submission" date="2017-07" db="EMBL/GenBank/DDBJ databases">
        <title>Tetzosporium hominis gen.nov. sp.nov.</title>
        <authorList>
            <person name="Tetz G."/>
            <person name="Tetz V."/>
        </authorList>
    </citation>
    <scope>NUCLEOTIDE SEQUENCE [LARGE SCALE GENOMIC DNA]</scope>
    <source>
        <strain evidence="2 3">VT-49</strain>
    </source>
</reference>
<dbReference type="PROSITE" id="PS51257">
    <property type="entry name" value="PROKAR_LIPOPROTEIN"/>
    <property type="match status" value="1"/>
</dbReference>
<dbReference type="RefSeq" id="WP_094941437.1">
    <property type="nucleotide sequence ID" value="NZ_NOKQ01000134.1"/>
</dbReference>
<dbReference type="Pfam" id="PF13115">
    <property type="entry name" value="YtkA"/>
    <property type="match status" value="1"/>
</dbReference>
<dbReference type="InterPro" id="IPR032693">
    <property type="entry name" value="YtkA-like_dom"/>
</dbReference>
<evidence type="ECO:0000313" key="2">
    <source>
        <dbReference type="EMBL" id="OZS79058.1"/>
    </source>
</evidence>